<reference evidence="1" key="1">
    <citation type="submission" date="2022-07" db="EMBL/GenBank/DDBJ databases">
        <title>Phylogenomic reconstructions and comparative analyses of Kickxellomycotina fungi.</title>
        <authorList>
            <person name="Reynolds N.K."/>
            <person name="Stajich J.E."/>
            <person name="Barry K."/>
            <person name="Grigoriev I.V."/>
            <person name="Crous P."/>
            <person name="Smith M.E."/>
        </authorList>
    </citation>
    <scope>NUCLEOTIDE SEQUENCE</scope>
    <source>
        <strain evidence="1">Benny 63K</strain>
    </source>
</reference>
<comment type="caution">
    <text evidence="1">The sequence shown here is derived from an EMBL/GenBank/DDBJ whole genome shotgun (WGS) entry which is preliminary data.</text>
</comment>
<organism evidence="1 2">
    <name type="scientific">Kickxella alabastrina</name>
    <dbReference type="NCBI Taxonomy" id="61397"/>
    <lineage>
        <taxon>Eukaryota</taxon>
        <taxon>Fungi</taxon>
        <taxon>Fungi incertae sedis</taxon>
        <taxon>Zoopagomycota</taxon>
        <taxon>Kickxellomycotina</taxon>
        <taxon>Kickxellomycetes</taxon>
        <taxon>Kickxellales</taxon>
        <taxon>Kickxellaceae</taxon>
        <taxon>Kickxella</taxon>
    </lineage>
</organism>
<sequence>MGRSARSKSMIRNRNVMREKVFGPVEAARIQRLAEKQRVTTGTVDILAAGDDEEAAAIKAKNKISIEGGTEDVNMIGNEEEKKNLKVTRRVKGKNGKESSSIVRNKKGRVLSRKCAKWTAQKRFK</sequence>
<evidence type="ECO:0000313" key="1">
    <source>
        <dbReference type="EMBL" id="KAJ1882586.1"/>
    </source>
</evidence>
<keyword evidence="2" id="KW-1185">Reference proteome</keyword>
<gene>
    <name evidence="1" type="ORF">LPJ66_011130</name>
</gene>
<name>A0ACC1HZ67_9FUNG</name>
<dbReference type="Proteomes" id="UP001150581">
    <property type="component" value="Unassembled WGS sequence"/>
</dbReference>
<proteinExistence type="predicted"/>
<protein>
    <submittedName>
        <fullName evidence="1">Uncharacterized protein</fullName>
    </submittedName>
</protein>
<dbReference type="EMBL" id="JANBPG010003218">
    <property type="protein sequence ID" value="KAJ1882586.1"/>
    <property type="molecule type" value="Genomic_DNA"/>
</dbReference>
<accession>A0ACC1HZ67</accession>
<evidence type="ECO:0000313" key="2">
    <source>
        <dbReference type="Proteomes" id="UP001150581"/>
    </source>
</evidence>